<dbReference type="InterPro" id="IPR052939">
    <property type="entry name" value="23S_rRNA_MeTrnsfrase_RlmA"/>
</dbReference>
<dbReference type="InterPro" id="IPR029063">
    <property type="entry name" value="SAM-dependent_MTases_sf"/>
</dbReference>
<dbReference type="GO" id="GO:0032259">
    <property type="term" value="P:methylation"/>
    <property type="evidence" value="ECO:0007669"/>
    <property type="project" value="UniProtKB-KW"/>
</dbReference>
<dbReference type="OrthoDB" id="9795864at2"/>
<proteinExistence type="predicted"/>
<dbReference type="PANTHER" id="PTHR43460:SF1">
    <property type="entry name" value="METHYLTRANSFERASE TYPE 11 DOMAIN-CONTAINING PROTEIN"/>
    <property type="match status" value="1"/>
</dbReference>
<reference evidence="3 5" key="3">
    <citation type="submission" date="2018-04" db="EMBL/GenBank/DDBJ databases">
        <title>Genomic Encyclopedia of Type Strains, Phase IV (KMG-IV): sequencing the most valuable type-strain genomes for metagenomic binning, comparative biology and taxonomic classification.</title>
        <authorList>
            <person name="Goeker M."/>
        </authorList>
    </citation>
    <scope>NUCLEOTIDE SEQUENCE [LARGE SCALE GENOMIC DNA]</scope>
    <source>
        <strain evidence="3 5">DSM 26588</strain>
    </source>
</reference>
<dbReference type="SUPFAM" id="SSF53335">
    <property type="entry name" value="S-adenosyl-L-methionine-dependent methyltransferases"/>
    <property type="match status" value="1"/>
</dbReference>
<keyword evidence="2" id="KW-0808">Transferase</keyword>
<gene>
    <name evidence="3" type="ORF">C7373_11026</name>
    <name evidence="2" type="ORF">IB211_01173</name>
</gene>
<dbReference type="GeneID" id="93229647"/>
<keyword evidence="4" id="KW-1185">Reference proteome</keyword>
<protein>
    <submittedName>
        <fullName evidence="2 3">Methyltransferase</fullName>
    </submittedName>
</protein>
<name>A0A0S2W2K5_9FIRM</name>
<dbReference type="AlphaFoldDB" id="A0A0S2W2K5"/>
<dbReference type="PANTHER" id="PTHR43460">
    <property type="entry name" value="METHYLTRANSFERASE"/>
    <property type="match status" value="1"/>
</dbReference>
<evidence type="ECO:0000313" key="3">
    <source>
        <dbReference type="EMBL" id="PVY47300.1"/>
    </source>
</evidence>
<reference evidence="2 4" key="1">
    <citation type="journal article" date="2015" name="Nat. Commun.">
        <title>Production of butyrate from lysine and the Amadori product fructoselysine by a human gut commensal.</title>
        <authorList>
            <person name="Bui T.P."/>
            <person name="Ritari J."/>
            <person name="Boeren S."/>
            <person name="de Waard P."/>
            <person name="Plugge C.M."/>
            <person name="de Vos W.M."/>
        </authorList>
    </citation>
    <scope>NUCLEOTIDE SEQUENCE [LARGE SCALE GENOMIC DNA]</scope>
    <source>
        <strain evidence="2 4">AF211</strain>
    </source>
</reference>
<dbReference type="Gene3D" id="3.40.50.150">
    <property type="entry name" value="Vaccinia Virus protein VP39"/>
    <property type="match status" value="1"/>
</dbReference>
<dbReference type="CDD" id="cd02440">
    <property type="entry name" value="AdoMet_MTases"/>
    <property type="match status" value="1"/>
</dbReference>
<dbReference type="PATRIC" id="fig|1297617.4.peg.1192"/>
<evidence type="ECO:0000313" key="2">
    <source>
        <dbReference type="EMBL" id="ALP93566.1"/>
    </source>
</evidence>
<feature type="domain" description="Methyltransferase type 11" evidence="1">
    <location>
        <begin position="56"/>
        <end position="142"/>
    </location>
</feature>
<accession>A0A0S2W2K5</accession>
<reference evidence="4" key="2">
    <citation type="submission" date="2015-04" db="EMBL/GenBank/DDBJ databases">
        <title>A butyrogenic pathway from the amino acid lysine in a human gut commensal.</title>
        <authorList>
            <person name="de Vos W.M."/>
            <person name="Bui N.T.P."/>
            <person name="Plugge C.M."/>
            <person name="Ritari J."/>
        </authorList>
    </citation>
    <scope>NUCLEOTIDE SEQUENCE [LARGE SCALE GENOMIC DNA]</scope>
    <source>
        <strain evidence="4">AF211</strain>
    </source>
</reference>
<evidence type="ECO:0000259" key="1">
    <source>
        <dbReference type="Pfam" id="PF08241"/>
    </source>
</evidence>
<keyword evidence="2" id="KW-0489">Methyltransferase</keyword>
<dbReference type="EMBL" id="QEKK01000010">
    <property type="protein sequence ID" value="PVY47300.1"/>
    <property type="molecule type" value="Genomic_DNA"/>
</dbReference>
<dbReference type="GO" id="GO:0008757">
    <property type="term" value="F:S-adenosylmethionine-dependent methyltransferase activity"/>
    <property type="evidence" value="ECO:0007669"/>
    <property type="project" value="InterPro"/>
</dbReference>
<dbReference type="EMBL" id="CP011307">
    <property type="protein sequence ID" value="ALP93566.1"/>
    <property type="molecule type" value="Genomic_DNA"/>
</dbReference>
<sequence>MDKERLKEQWLKEERAAHIQGWDFSHIQGRYEEENDLPWSYRAVIEQYLESRYRLLDLDTGGGEFLLSLRHPYSNTSATEAYPPNVRLCEKTLCPLGVDFHRADASEDLPFEDEAFDIVINRHGSFCVSELHRVVKRGGIFITEQVGAENDRALVELLLPGTELPFPEMRLKLVSKRFQKAGFVILQSQEAFRPIKFYDVGAFVWFAHVIAWEFPGFTVEKCLKELYRAQEILEQTGCLEGQIHRFLLAARKA</sequence>
<dbReference type="Proteomes" id="UP000245778">
    <property type="component" value="Unassembled WGS sequence"/>
</dbReference>
<dbReference type="RefSeq" id="WP_058117418.1">
    <property type="nucleotide sequence ID" value="NZ_CALICV010000047.1"/>
</dbReference>
<organism evidence="2 4">
    <name type="scientific">Intestinimonas butyriciproducens</name>
    <dbReference type="NCBI Taxonomy" id="1297617"/>
    <lineage>
        <taxon>Bacteria</taxon>
        <taxon>Bacillati</taxon>
        <taxon>Bacillota</taxon>
        <taxon>Clostridia</taxon>
        <taxon>Eubacteriales</taxon>
        <taxon>Intestinimonas</taxon>
    </lineage>
</organism>
<evidence type="ECO:0000313" key="5">
    <source>
        <dbReference type="Proteomes" id="UP000245778"/>
    </source>
</evidence>
<dbReference type="Proteomes" id="UP000064844">
    <property type="component" value="Chromosome"/>
</dbReference>
<dbReference type="InterPro" id="IPR013216">
    <property type="entry name" value="Methyltransf_11"/>
</dbReference>
<dbReference type="KEGG" id="ibu:IB211_01173"/>
<dbReference type="Pfam" id="PF08241">
    <property type="entry name" value="Methyltransf_11"/>
    <property type="match status" value="1"/>
</dbReference>
<evidence type="ECO:0000313" key="4">
    <source>
        <dbReference type="Proteomes" id="UP000064844"/>
    </source>
</evidence>